<accession>H6BLD6</accession>
<evidence type="ECO:0000313" key="2">
    <source>
        <dbReference type="Proteomes" id="UP000007304"/>
    </source>
</evidence>
<gene>
    <name evidence="1" type="ORF">HMPREF1120_01036</name>
</gene>
<dbReference type="HOGENOM" id="CLU_1749641_0_0_1"/>
<dbReference type="AlphaFoldDB" id="H6BLD6"/>
<dbReference type="RefSeq" id="XP_009153290.1">
    <property type="nucleotide sequence ID" value="XM_009155042.1"/>
</dbReference>
<dbReference type="GeneID" id="20305675"/>
<dbReference type="VEuPathDB" id="FungiDB:HMPREF1120_01036"/>
<sequence>MVRYGSQPQTRYQLAAYRILNCRPYKVSARSTPPTLEERFHTLLKYPGHSSVGMFLKWHLPCPDVYEYVGTTIGPRDTPQNPSDCTALSENNFKSVIFLVWPVSSTENEANNNRLACQAIPPTPWSKPTIIRVVQLQARRPSPPIIGAT</sequence>
<name>H6BLD6_EXODN</name>
<proteinExistence type="predicted"/>
<dbReference type="InParanoid" id="H6BLD6"/>
<evidence type="ECO:0000313" key="1">
    <source>
        <dbReference type="EMBL" id="EHY52829.1"/>
    </source>
</evidence>
<reference evidence="1" key="1">
    <citation type="submission" date="2011-07" db="EMBL/GenBank/DDBJ databases">
        <title>The Genome Sequence of Exophiala (Wangiella) dermatitidis NIH/UT8656.</title>
        <authorList>
            <consortium name="The Broad Institute Genome Sequencing Platform"/>
            <person name="Cuomo C."/>
            <person name="Wang Z."/>
            <person name="Hunicke-Smith S."/>
            <person name="Szanislo P.J."/>
            <person name="Earl A."/>
            <person name="Young S.K."/>
            <person name="Zeng Q."/>
            <person name="Gargeya S."/>
            <person name="Fitzgerald M."/>
            <person name="Haas B."/>
            <person name="Abouelleil A."/>
            <person name="Alvarado L."/>
            <person name="Arachchi H.M."/>
            <person name="Berlin A."/>
            <person name="Brown A."/>
            <person name="Chapman S.B."/>
            <person name="Chen Z."/>
            <person name="Dunbar C."/>
            <person name="Freedman E."/>
            <person name="Gearin G."/>
            <person name="Gellesch M."/>
            <person name="Goldberg J."/>
            <person name="Griggs A."/>
            <person name="Gujja S."/>
            <person name="Heiman D."/>
            <person name="Howarth C."/>
            <person name="Larson L."/>
            <person name="Lui A."/>
            <person name="MacDonald P.J.P."/>
            <person name="Montmayeur A."/>
            <person name="Murphy C."/>
            <person name="Neiman D."/>
            <person name="Pearson M."/>
            <person name="Priest M."/>
            <person name="Roberts A."/>
            <person name="Saif S."/>
            <person name="Shea T."/>
            <person name="Shenoy N."/>
            <person name="Sisk P."/>
            <person name="Stolte C."/>
            <person name="Sykes S."/>
            <person name="Wortman J."/>
            <person name="Nusbaum C."/>
            <person name="Birren B."/>
        </authorList>
    </citation>
    <scope>NUCLEOTIDE SEQUENCE</scope>
    <source>
        <strain evidence="1">NIH/UT8656</strain>
    </source>
</reference>
<organism evidence="1 2">
    <name type="scientific">Exophiala dermatitidis (strain ATCC 34100 / CBS 525.76 / NIH/UT8656)</name>
    <name type="common">Black yeast</name>
    <name type="synonym">Wangiella dermatitidis</name>
    <dbReference type="NCBI Taxonomy" id="858893"/>
    <lineage>
        <taxon>Eukaryota</taxon>
        <taxon>Fungi</taxon>
        <taxon>Dikarya</taxon>
        <taxon>Ascomycota</taxon>
        <taxon>Pezizomycotina</taxon>
        <taxon>Eurotiomycetes</taxon>
        <taxon>Chaetothyriomycetidae</taxon>
        <taxon>Chaetothyriales</taxon>
        <taxon>Herpotrichiellaceae</taxon>
        <taxon>Exophiala</taxon>
    </lineage>
</organism>
<keyword evidence="2" id="KW-1185">Reference proteome</keyword>
<protein>
    <submittedName>
        <fullName evidence="1">Uncharacterized protein</fullName>
    </submittedName>
</protein>
<dbReference type="Proteomes" id="UP000007304">
    <property type="component" value="Unassembled WGS sequence"/>
</dbReference>
<dbReference type="EMBL" id="JH226130">
    <property type="protein sequence ID" value="EHY52829.1"/>
    <property type="molecule type" value="Genomic_DNA"/>
</dbReference>